<dbReference type="EC" id="3.1.3.18" evidence="1"/>
<dbReference type="GO" id="GO:0008967">
    <property type="term" value="F:phosphoglycolate phosphatase activity"/>
    <property type="evidence" value="ECO:0007669"/>
    <property type="project" value="UniProtKB-EC"/>
</dbReference>
<organism evidence="1 2">
    <name type="scientific">Ruminococcus champanellensis (strain DSM 18848 / JCM 17042 / KCTC 15320 / 18P13)</name>
    <dbReference type="NCBI Taxonomy" id="213810"/>
    <lineage>
        <taxon>Bacteria</taxon>
        <taxon>Bacillati</taxon>
        <taxon>Bacillota</taxon>
        <taxon>Clostridia</taxon>
        <taxon>Eubacteriales</taxon>
        <taxon>Oscillospiraceae</taxon>
        <taxon>Ruminococcus</taxon>
    </lineage>
</organism>
<dbReference type="PATRIC" id="fig|213810.4.peg.1933"/>
<keyword evidence="2" id="KW-1185">Reference proteome</keyword>
<accession>D4LEM7</accession>
<name>D4LEM7_RUMC1</name>
<dbReference type="STRING" id="213810.RUM_20460"/>
<dbReference type="GO" id="GO:0005829">
    <property type="term" value="C:cytosol"/>
    <property type="evidence" value="ECO:0007669"/>
    <property type="project" value="TreeGrafter"/>
</dbReference>
<protein>
    <submittedName>
        <fullName evidence="1">Haloacid dehalogenase superfamily, subfamily IA, variant 3 with third motif having DD or ED/haloacid dehalogenase superfamily, subfamily IA, variant 1 with third motif having Dx(3-4)D or Dx(3-4)E</fullName>
        <ecNumber evidence="1">3.1.3.18</ecNumber>
    </submittedName>
</protein>
<dbReference type="NCBIfam" id="TIGR01662">
    <property type="entry name" value="HAD-SF-IIIA"/>
    <property type="match status" value="1"/>
</dbReference>
<evidence type="ECO:0000313" key="2">
    <source>
        <dbReference type="Proteomes" id="UP000007054"/>
    </source>
</evidence>
<dbReference type="InterPro" id="IPR006549">
    <property type="entry name" value="HAD-SF_hydro_IIIA"/>
</dbReference>
<dbReference type="SUPFAM" id="SSF56784">
    <property type="entry name" value="HAD-like"/>
    <property type="match status" value="1"/>
</dbReference>
<dbReference type="InterPro" id="IPR036412">
    <property type="entry name" value="HAD-like_sf"/>
</dbReference>
<reference evidence="1" key="2">
    <citation type="submission" date="2010-03" db="EMBL/GenBank/DDBJ databases">
        <authorList>
            <person name="Pajon A."/>
        </authorList>
    </citation>
    <scope>NUCLEOTIDE SEQUENCE</scope>
    <source>
        <strain evidence="1">Type strain: 18P13</strain>
    </source>
</reference>
<keyword evidence="1" id="KW-0378">Hydrolase</keyword>
<dbReference type="HOGENOM" id="CLU_045011_19_1_9"/>
<dbReference type="SFLD" id="SFLDS00003">
    <property type="entry name" value="Haloacid_Dehalogenase"/>
    <property type="match status" value="1"/>
</dbReference>
<dbReference type="KEGG" id="rch:RUM_20460"/>
<dbReference type="OrthoDB" id="9807630at2"/>
<dbReference type="BioCyc" id="RCHA213810:RUM_RS09925-MONOMER"/>
<dbReference type="SFLD" id="SFLDG01129">
    <property type="entry name" value="C1.5:_HAD__Beta-PGM__Phosphata"/>
    <property type="match status" value="1"/>
</dbReference>
<proteinExistence type="predicted"/>
<reference evidence="1" key="1">
    <citation type="submission" date="2010-03" db="EMBL/GenBank/DDBJ databases">
        <title>The genome sequence of Ruminococcus sp. 18P13.</title>
        <authorList>
            <consortium name="metaHIT consortium -- http://www.metahit.eu/"/>
            <person name="Pajon A."/>
            <person name="Turner K."/>
            <person name="Parkhill J."/>
            <person name="Bernalier A."/>
        </authorList>
    </citation>
    <scope>NUCLEOTIDE SEQUENCE [LARGE SCALE GENOMIC DNA]</scope>
    <source>
        <strain evidence="1">Type strain: 18P13</strain>
    </source>
</reference>
<dbReference type="PRINTS" id="PR00413">
    <property type="entry name" value="HADHALOGNASE"/>
</dbReference>
<dbReference type="InterPro" id="IPR023214">
    <property type="entry name" value="HAD_sf"/>
</dbReference>
<dbReference type="FunFam" id="3.40.50.1000:FF:000022">
    <property type="entry name" value="Phosphoglycolate phosphatase"/>
    <property type="match status" value="1"/>
</dbReference>
<dbReference type="Pfam" id="PF13419">
    <property type="entry name" value="HAD_2"/>
    <property type="match status" value="1"/>
</dbReference>
<sequence>MIRLAVFDLDGTLVNSLADLAAASNYGLRTLGFPEHPTEKFRYFVGNGVRKLCERVLPEDAKEYADRQYALFSEYYNTHYADQTRPYPGIKSLLHHLKDEGILLAVASNKTELFTREIVEHFFGTALFDLVSGKIDGRPVKPDPAILQAAMEQFGATPAETVMIGDSNVDIRTAKAAGTHSIGCIWGFRTAEELTEAGAEQLAETPAQILDAVHAWKEA</sequence>
<dbReference type="GO" id="GO:0006281">
    <property type="term" value="P:DNA repair"/>
    <property type="evidence" value="ECO:0007669"/>
    <property type="project" value="TreeGrafter"/>
</dbReference>
<dbReference type="PROSITE" id="PS01228">
    <property type="entry name" value="COF_1"/>
    <property type="match status" value="1"/>
</dbReference>
<dbReference type="InterPro" id="IPR050155">
    <property type="entry name" value="HAD-like_hydrolase_sf"/>
</dbReference>
<gene>
    <name evidence="1" type="ordered locus">RUM_20460</name>
</gene>
<dbReference type="Gene3D" id="1.10.150.240">
    <property type="entry name" value="Putative phosphatase, domain 2"/>
    <property type="match status" value="1"/>
</dbReference>
<dbReference type="NCBIfam" id="TIGR01509">
    <property type="entry name" value="HAD-SF-IA-v3"/>
    <property type="match status" value="1"/>
</dbReference>
<dbReference type="SFLD" id="SFLDG01135">
    <property type="entry name" value="C1.5.6:_HAD__Beta-PGM__Phospha"/>
    <property type="match status" value="1"/>
</dbReference>
<dbReference type="PANTHER" id="PTHR43434:SF1">
    <property type="entry name" value="PHOSPHOGLYCOLATE PHOSPHATASE"/>
    <property type="match status" value="1"/>
</dbReference>
<dbReference type="InterPro" id="IPR006439">
    <property type="entry name" value="HAD-SF_hydro_IA"/>
</dbReference>
<dbReference type="EMBL" id="FP929052">
    <property type="protein sequence ID" value="CBL18072.1"/>
    <property type="molecule type" value="Genomic_DNA"/>
</dbReference>
<dbReference type="Gene3D" id="3.40.50.1000">
    <property type="entry name" value="HAD superfamily/HAD-like"/>
    <property type="match status" value="1"/>
</dbReference>
<dbReference type="Proteomes" id="UP000007054">
    <property type="component" value="Chromosome"/>
</dbReference>
<evidence type="ECO:0000313" key="1">
    <source>
        <dbReference type="EMBL" id="CBL18072.1"/>
    </source>
</evidence>
<dbReference type="NCBIfam" id="TIGR01549">
    <property type="entry name" value="HAD-SF-IA-v1"/>
    <property type="match status" value="1"/>
</dbReference>
<dbReference type="PANTHER" id="PTHR43434">
    <property type="entry name" value="PHOSPHOGLYCOLATE PHOSPHATASE"/>
    <property type="match status" value="1"/>
</dbReference>
<dbReference type="InterPro" id="IPR041492">
    <property type="entry name" value="HAD_2"/>
</dbReference>
<dbReference type="InterPro" id="IPR023198">
    <property type="entry name" value="PGP-like_dom2"/>
</dbReference>
<dbReference type="AlphaFoldDB" id="D4LEM7"/>